<dbReference type="RefSeq" id="WP_093889863.1">
    <property type="nucleotide sequence ID" value="NZ_FOQY01000022.1"/>
</dbReference>
<evidence type="ECO:0000313" key="3">
    <source>
        <dbReference type="Proteomes" id="UP000199111"/>
    </source>
</evidence>
<evidence type="ECO:0000256" key="1">
    <source>
        <dbReference type="SAM" id="SignalP"/>
    </source>
</evidence>
<gene>
    <name evidence="2" type="ORF">SAMN05216275_122119</name>
</gene>
<dbReference type="Proteomes" id="UP000199111">
    <property type="component" value="Unassembled WGS sequence"/>
</dbReference>
<accession>A0A1I3YPC3</accession>
<dbReference type="EMBL" id="FOQY01000022">
    <property type="protein sequence ID" value="SFK33209.1"/>
    <property type="molecule type" value="Genomic_DNA"/>
</dbReference>
<keyword evidence="3" id="KW-1185">Reference proteome</keyword>
<feature type="signal peptide" evidence="1">
    <location>
        <begin position="1"/>
        <end position="29"/>
    </location>
</feature>
<reference evidence="3" key="1">
    <citation type="submission" date="2016-10" db="EMBL/GenBank/DDBJ databases">
        <authorList>
            <person name="Varghese N."/>
            <person name="Submissions S."/>
        </authorList>
    </citation>
    <scope>NUCLEOTIDE SEQUENCE [LARGE SCALE GENOMIC DNA]</scope>
    <source>
        <strain evidence="3">CGMCC 4.2126</strain>
    </source>
</reference>
<evidence type="ECO:0008006" key="4">
    <source>
        <dbReference type="Google" id="ProtNLM"/>
    </source>
</evidence>
<evidence type="ECO:0000313" key="2">
    <source>
        <dbReference type="EMBL" id="SFK33209.1"/>
    </source>
</evidence>
<dbReference type="AlphaFoldDB" id="A0A1I3YPC3"/>
<sequence>MRTILTRIATATAALTLTAVLAPPQAALATPTAPADPTTPPPSLVEASSLATPGPLKLVFGSLQADDLEESGEDEIRVELKELDGSHYYIWPTNGDEADTKVRTCWVWTSYASDCSAGSTQRAAGPYVHLTGSPGATFTIEVWEDDHIGDDLLLRIPVTIGSGEGTQYINATSPAGKGFSYRLAARIEPA</sequence>
<feature type="chain" id="PRO_5039728372" description="Secreted protein" evidence="1">
    <location>
        <begin position="30"/>
        <end position="190"/>
    </location>
</feature>
<proteinExistence type="predicted"/>
<organism evidence="2 3">
    <name type="scientific">Streptosporangium canum</name>
    <dbReference type="NCBI Taxonomy" id="324952"/>
    <lineage>
        <taxon>Bacteria</taxon>
        <taxon>Bacillati</taxon>
        <taxon>Actinomycetota</taxon>
        <taxon>Actinomycetes</taxon>
        <taxon>Streptosporangiales</taxon>
        <taxon>Streptosporangiaceae</taxon>
        <taxon>Streptosporangium</taxon>
    </lineage>
</organism>
<keyword evidence="1" id="KW-0732">Signal</keyword>
<name>A0A1I3YPC3_9ACTN</name>
<protein>
    <recommendedName>
        <fullName evidence="4">Secreted protein</fullName>
    </recommendedName>
</protein>
<dbReference type="GeneID" id="96301218"/>